<evidence type="ECO:0000313" key="9">
    <source>
        <dbReference type="EMBL" id="GIP18310.1"/>
    </source>
</evidence>
<dbReference type="GO" id="GO:0005886">
    <property type="term" value="C:plasma membrane"/>
    <property type="evidence" value="ECO:0007669"/>
    <property type="project" value="UniProtKB-SubCell"/>
</dbReference>
<accession>A0A919YRW4</accession>
<gene>
    <name evidence="9" type="ORF">J40TS1_39520</name>
</gene>
<dbReference type="InterPro" id="IPR000515">
    <property type="entry name" value="MetI-like"/>
</dbReference>
<name>A0A919YRW4_9BACL</name>
<evidence type="ECO:0000256" key="3">
    <source>
        <dbReference type="ARBA" id="ARBA00022475"/>
    </source>
</evidence>
<keyword evidence="3" id="KW-1003">Cell membrane</keyword>
<evidence type="ECO:0000256" key="4">
    <source>
        <dbReference type="ARBA" id="ARBA00022692"/>
    </source>
</evidence>
<dbReference type="SUPFAM" id="SSF161098">
    <property type="entry name" value="MetI-like"/>
    <property type="match status" value="1"/>
</dbReference>
<feature type="transmembrane region" description="Helical" evidence="7">
    <location>
        <begin position="130"/>
        <end position="150"/>
    </location>
</feature>
<dbReference type="CDD" id="cd06261">
    <property type="entry name" value="TM_PBP2"/>
    <property type="match status" value="1"/>
</dbReference>
<evidence type="ECO:0000313" key="10">
    <source>
        <dbReference type="Proteomes" id="UP000683139"/>
    </source>
</evidence>
<dbReference type="GO" id="GO:0055085">
    <property type="term" value="P:transmembrane transport"/>
    <property type="evidence" value="ECO:0007669"/>
    <property type="project" value="InterPro"/>
</dbReference>
<evidence type="ECO:0000259" key="8">
    <source>
        <dbReference type="PROSITE" id="PS50928"/>
    </source>
</evidence>
<dbReference type="EMBL" id="BOSE01000008">
    <property type="protein sequence ID" value="GIP18310.1"/>
    <property type="molecule type" value="Genomic_DNA"/>
</dbReference>
<dbReference type="Gene3D" id="1.10.3720.10">
    <property type="entry name" value="MetI-like"/>
    <property type="match status" value="1"/>
</dbReference>
<feature type="transmembrane region" description="Helical" evidence="7">
    <location>
        <begin position="94"/>
        <end position="118"/>
    </location>
</feature>
<proteinExistence type="inferred from homology"/>
<dbReference type="InterPro" id="IPR035906">
    <property type="entry name" value="MetI-like_sf"/>
</dbReference>
<keyword evidence="10" id="KW-1185">Reference proteome</keyword>
<feature type="domain" description="ABC transmembrane type-1" evidence="8">
    <location>
        <begin position="90"/>
        <end position="306"/>
    </location>
</feature>
<evidence type="ECO:0000256" key="7">
    <source>
        <dbReference type="RuleBase" id="RU363032"/>
    </source>
</evidence>
<evidence type="ECO:0000256" key="6">
    <source>
        <dbReference type="ARBA" id="ARBA00023136"/>
    </source>
</evidence>
<dbReference type="Pfam" id="PF00528">
    <property type="entry name" value="BPD_transp_1"/>
    <property type="match status" value="1"/>
</dbReference>
<keyword evidence="2 7" id="KW-0813">Transport</keyword>
<comment type="caution">
    <text evidence="9">The sequence shown here is derived from an EMBL/GenBank/DDBJ whole genome shotgun (WGS) entry which is preliminary data.</text>
</comment>
<feature type="transmembrane region" description="Helical" evidence="7">
    <location>
        <begin position="224"/>
        <end position="249"/>
    </location>
</feature>
<evidence type="ECO:0000256" key="2">
    <source>
        <dbReference type="ARBA" id="ARBA00022448"/>
    </source>
</evidence>
<sequence>MNSGIDGTRIQELKPIKKGFLYEIKRHRVLYLMSVPAVILLLMFSYIPFAGVWMAFTEFNVVDGIFGSPFVGLTNFEYFFSEHSMGWQVTYNTLVINFYTIILGTVVPVAIAVLLNEIRSMTFKKLTQSMMFFPYFISWVVVGAIVYGVFSTDVGVANKVLQFFGFEPIRWYSEPQYWKPIIILASVWKFSGYSSIVYMAAMSNFDQSLYESAKVDGASKLQQIFYLTIPMLKPTIVVLTLLSVGRIFYGDFGMIYGIVGDNPVLSGEVSVIDTYVYQSMRTLGFSYSTAVGLMQSVMGLILVTAANYFAKKINDGEGLF</sequence>
<dbReference type="InterPro" id="IPR051393">
    <property type="entry name" value="ABC_transporter_permease"/>
</dbReference>
<evidence type="ECO:0000256" key="1">
    <source>
        <dbReference type="ARBA" id="ARBA00004651"/>
    </source>
</evidence>
<comment type="similarity">
    <text evidence="7">Belongs to the binding-protein-dependent transport system permease family.</text>
</comment>
<dbReference type="PANTHER" id="PTHR30193">
    <property type="entry name" value="ABC TRANSPORTER PERMEASE PROTEIN"/>
    <property type="match status" value="1"/>
</dbReference>
<keyword evidence="4 7" id="KW-0812">Transmembrane</keyword>
<feature type="transmembrane region" description="Helical" evidence="7">
    <location>
        <begin position="181"/>
        <end position="203"/>
    </location>
</feature>
<dbReference type="PANTHER" id="PTHR30193:SF44">
    <property type="entry name" value="LACTOSE TRANSPORT SYSTEM PERMEASE PROTEIN LACF"/>
    <property type="match status" value="1"/>
</dbReference>
<dbReference type="Proteomes" id="UP000683139">
    <property type="component" value="Unassembled WGS sequence"/>
</dbReference>
<dbReference type="AlphaFoldDB" id="A0A919YRW4"/>
<reference evidence="9" key="1">
    <citation type="submission" date="2021-03" db="EMBL/GenBank/DDBJ databases">
        <title>Antimicrobial resistance genes in bacteria isolated from Japanese honey, and their potential for conferring macrolide and lincosamide resistance in the American foulbrood pathogen Paenibacillus larvae.</title>
        <authorList>
            <person name="Okamoto M."/>
            <person name="Kumagai M."/>
            <person name="Kanamori H."/>
            <person name="Takamatsu D."/>
        </authorList>
    </citation>
    <scope>NUCLEOTIDE SEQUENCE</scope>
    <source>
        <strain evidence="9">J40TS1</strain>
    </source>
</reference>
<keyword evidence="6 7" id="KW-0472">Membrane</keyword>
<feature type="transmembrane region" description="Helical" evidence="7">
    <location>
        <begin position="29"/>
        <end position="56"/>
    </location>
</feature>
<keyword evidence="5 7" id="KW-1133">Transmembrane helix</keyword>
<dbReference type="PROSITE" id="PS50928">
    <property type="entry name" value="ABC_TM1"/>
    <property type="match status" value="1"/>
</dbReference>
<protein>
    <submittedName>
        <fullName evidence="9">Sugar ABC transporter permease</fullName>
    </submittedName>
</protein>
<comment type="subcellular location">
    <subcellularLocation>
        <location evidence="1 7">Cell membrane</location>
        <topology evidence="1 7">Multi-pass membrane protein</topology>
    </subcellularLocation>
</comment>
<organism evidence="9 10">
    <name type="scientific">Paenibacillus montaniterrae</name>
    <dbReference type="NCBI Taxonomy" id="429341"/>
    <lineage>
        <taxon>Bacteria</taxon>
        <taxon>Bacillati</taxon>
        <taxon>Bacillota</taxon>
        <taxon>Bacilli</taxon>
        <taxon>Bacillales</taxon>
        <taxon>Paenibacillaceae</taxon>
        <taxon>Paenibacillus</taxon>
    </lineage>
</organism>
<dbReference type="RefSeq" id="WP_213518583.1">
    <property type="nucleotide sequence ID" value="NZ_BOSE01000008.1"/>
</dbReference>
<evidence type="ECO:0000256" key="5">
    <source>
        <dbReference type="ARBA" id="ARBA00022989"/>
    </source>
</evidence>
<feature type="transmembrane region" description="Helical" evidence="7">
    <location>
        <begin position="285"/>
        <end position="310"/>
    </location>
</feature>